<organism evidence="6 7">
    <name type="scientific">Phycicoccus duodecadis</name>
    <dbReference type="NCBI Taxonomy" id="173053"/>
    <lineage>
        <taxon>Bacteria</taxon>
        <taxon>Bacillati</taxon>
        <taxon>Actinomycetota</taxon>
        <taxon>Actinomycetes</taxon>
        <taxon>Micrococcales</taxon>
        <taxon>Intrasporangiaceae</taxon>
        <taxon>Phycicoccus</taxon>
    </lineage>
</organism>
<dbReference type="InterPro" id="IPR036388">
    <property type="entry name" value="WH-like_DNA-bd_sf"/>
</dbReference>
<accession>A0A2N3YH20</accession>
<dbReference type="GO" id="GO:0003700">
    <property type="term" value="F:DNA-binding transcription factor activity"/>
    <property type="evidence" value="ECO:0007669"/>
    <property type="project" value="InterPro"/>
</dbReference>
<feature type="domain" description="HTH lysR-type" evidence="5">
    <location>
        <begin position="7"/>
        <end position="64"/>
    </location>
</feature>
<keyword evidence="7" id="KW-1185">Reference proteome</keyword>
<evidence type="ECO:0000259" key="5">
    <source>
        <dbReference type="PROSITE" id="PS50931"/>
    </source>
</evidence>
<dbReference type="PROSITE" id="PS50931">
    <property type="entry name" value="HTH_LYSR"/>
    <property type="match status" value="1"/>
</dbReference>
<sequence>MHYRHGMDTDALRWFQLVADGYTVTEVSDVFGVSQPGVSRALARLEAEVGTPLLHRQGRVLRMTHAGTAFKRHVDTLVNSLDDGLAAVSELVDPESGVVTLAFPLSLGSWLVPSLVGAFRREHPRVHIALERTVVGEHGRASTQLSTRRADLELTAHRVAGQGIAWQRVLVEPLVLAVGLGHRLAGRDRVALAEVADEPFVMRAAPSGMREQVRDLCRGAGFEPDISVEAADLPTIHGFVAAGFGVAVVPAQGLPTPTTFARTRLVPLTDPEAHREVGLAWVEGRPLLPSAVTFRRFVLASGEHPAG</sequence>
<evidence type="ECO:0000256" key="3">
    <source>
        <dbReference type="ARBA" id="ARBA00023125"/>
    </source>
</evidence>
<keyword evidence="2" id="KW-0805">Transcription regulation</keyword>
<dbReference type="GO" id="GO:0005829">
    <property type="term" value="C:cytosol"/>
    <property type="evidence" value="ECO:0007669"/>
    <property type="project" value="TreeGrafter"/>
</dbReference>
<dbReference type="Gene3D" id="3.40.190.290">
    <property type="match status" value="1"/>
</dbReference>
<dbReference type="Pfam" id="PF03466">
    <property type="entry name" value="LysR_substrate"/>
    <property type="match status" value="1"/>
</dbReference>
<dbReference type="Proteomes" id="UP000233781">
    <property type="component" value="Unassembled WGS sequence"/>
</dbReference>
<dbReference type="PANTHER" id="PTHR30419">
    <property type="entry name" value="HTH-TYPE TRANSCRIPTIONAL REGULATOR YBHD"/>
    <property type="match status" value="1"/>
</dbReference>
<protein>
    <submittedName>
        <fullName evidence="6">DNA-binding transcriptional LysR family regulator</fullName>
    </submittedName>
</protein>
<keyword evidence="4" id="KW-0804">Transcription</keyword>
<proteinExistence type="inferred from homology"/>
<dbReference type="InterPro" id="IPR050950">
    <property type="entry name" value="HTH-type_LysR_regulators"/>
</dbReference>
<keyword evidence="3 6" id="KW-0238">DNA-binding</keyword>
<dbReference type="Pfam" id="PF00126">
    <property type="entry name" value="HTH_1"/>
    <property type="match status" value="1"/>
</dbReference>
<evidence type="ECO:0000256" key="2">
    <source>
        <dbReference type="ARBA" id="ARBA00023015"/>
    </source>
</evidence>
<evidence type="ECO:0000313" key="6">
    <source>
        <dbReference type="EMBL" id="PKW26134.1"/>
    </source>
</evidence>
<dbReference type="SUPFAM" id="SSF46785">
    <property type="entry name" value="Winged helix' DNA-binding domain"/>
    <property type="match status" value="1"/>
</dbReference>
<dbReference type="SUPFAM" id="SSF53850">
    <property type="entry name" value="Periplasmic binding protein-like II"/>
    <property type="match status" value="1"/>
</dbReference>
<dbReference type="InterPro" id="IPR036390">
    <property type="entry name" value="WH_DNA-bd_sf"/>
</dbReference>
<evidence type="ECO:0000256" key="1">
    <source>
        <dbReference type="ARBA" id="ARBA00009437"/>
    </source>
</evidence>
<evidence type="ECO:0000313" key="7">
    <source>
        <dbReference type="Proteomes" id="UP000233781"/>
    </source>
</evidence>
<gene>
    <name evidence="6" type="ORF">ATL31_0940</name>
</gene>
<evidence type="ECO:0000256" key="4">
    <source>
        <dbReference type="ARBA" id="ARBA00023163"/>
    </source>
</evidence>
<comment type="caution">
    <text evidence="6">The sequence shown here is derived from an EMBL/GenBank/DDBJ whole genome shotgun (WGS) entry which is preliminary data.</text>
</comment>
<name>A0A2N3YH20_9MICO</name>
<dbReference type="AlphaFoldDB" id="A0A2N3YH20"/>
<dbReference type="InterPro" id="IPR005119">
    <property type="entry name" value="LysR_subst-bd"/>
</dbReference>
<dbReference type="PANTHER" id="PTHR30419:SF28">
    <property type="entry name" value="HTH-TYPE TRANSCRIPTIONAL REGULATOR BSDA"/>
    <property type="match status" value="1"/>
</dbReference>
<comment type="similarity">
    <text evidence="1">Belongs to the LysR transcriptional regulatory family.</text>
</comment>
<dbReference type="Gene3D" id="1.10.10.10">
    <property type="entry name" value="Winged helix-like DNA-binding domain superfamily/Winged helix DNA-binding domain"/>
    <property type="match status" value="1"/>
</dbReference>
<dbReference type="InterPro" id="IPR000847">
    <property type="entry name" value="LysR_HTH_N"/>
</dbReference>
<dbReference type="EMBL" id="PJNE01000001">
    <property type="protein sequence ID" value="PKW26134.1"/>
    <property type="molecule type" value="Genomic_DNA"/>
</dbReference>
<reference evidence="6 7" key="1">
    <citation type="submission" date="2017-12" db="EMBL/GenBank/DDBJ databases">
        <title>Sequencing the genomes of 1000 Actinobacteria strains.</title>
        <authorList>
            <person name="Klenk H.-P."/>
        </authorList>
    </citation>
    <scope>NUCLEOTIDE SEQUENCE [LARGE SCALE GENOMIC DNA]</scope>
    <source>
        <strain evidence="6 7">DSM 12806</strain>
    </source>
</reference>
<dbReference type="GO" id="GO:0003677">
    <property type="term" value="F:DNA binding"/>
    <property type="evidence" value="ECO:0007669"/>
    <property type="project" value="UniProtKB-KW"/>
</dbReference>